<proteinExistence type="predicted"/>
<protein>
    <submittedName>
        <fullName evidence="3">Uncharacterized protein</fullName>
    </submittedName>
</protein>
<keyword evidence="4" id="KW-1185">Reference proteome</keyword>
<comment type="caution">
    <text evidence="3">The sequence shown here is derived from an EMBL/GenBank/DDBJ whole genome shotgun (WGS) entry which is preliminary data.</text>
</comment>
<dbReference type="AlphaFoldDB" id="A0A9W7A472"/>
<evidence type="ECO:0000256" key="1">
    <source>
        <dbReference type="SAM" id="MobiDB-lite"/>
    </source>
</evidence>
<evidence type="ECO:0000256" key="2">
    <source>
        <dbReference type="SAM" id="Phobius"/>
    </source>
</evidence>
<feature type="transmembrane region" description="Helical" evidence="2">
    <location>
        <begin position="174"/>
        <end position="197"/>
    </location>
</feature>
<name>A0A9W7A472_9STRA</name>
<gene>
    <name evidence="3" type="ORF">TrST_g8421</name>
</gene>
<dbReference type="Proteomes" id="UP001165085">
    <property type="component" value="Unassembled WGS sequence"/>
</dbReference>
<reference evidence="4" key="1">
    <citation type="journal article" date="2023" name="Commun. Biol.">
        <title>Genome analysis of Parmales, the sister group of diatoms, reveals the evolutionary specialization of diatoms from phago-mixotrophs to photoautotrophs.</title>
        <authorList>
            <person name="Ban H."/>
            <person name="Sato S."/>
            <person name="Yoshikawa S."/>
            <person name="Yamada K."/>
            <person name="Nakamura Y."/>
            <person name="Ichinomiya M."/>
            <person name="Sato N."/>
            <person name="Blanc-Mathieu R."/>
            <person name="Endo H."/>
            <person name="Kuwata A."/>
            <person name="Ogata H."/>
        </authorList>
    </citation>
    <scope>NUCLEOTIDE SEQUENCE [LARGE SCALE GENOMIC DNA]</scope>
    <source>
        <strain evidence="4">NIES 3701</strain>
    </source>
</reference>
<sequence length="432" mass="48307">MNNTSRKKARAKPKLHGTKQQKETDEFGGNVSGQAMPRQRASPIPGLEKSSIPDLLDAEYSKMKYTQNSDLMFGHFSSYLPLVDMEDESFTSWYRKTAGMHTVETWLSNYKRHPYAWGALIMIHGVDEVSARLRSKVENYAVYSAVLLSASVVLFAFTEINQHFDTAHWILKRIYLYALCVSVSSHMCSILLSMHFVNALNEAGRDADVIRMFGEGQGFLATHKCAQAFQMGLYALAVGVIDMIAINFEWFDGLACTIVGGIILFKLKGTSEKLFNSSSLVAYWRWGVGKDGEVGSRAVENEDPFDLLIPMERVTMKVGISNRLYKLIKGEEVIGEDDKRRLDLEHKESEMRKSYLEKRQNLLSPANKHNGGKKKSMFAEEGSEGGEVGDPPPLSLNSLEGGMRFDEGMNATLLHHEDGFSNTQLGSFGSLL</sequence>
<evidence type="ECO:0000313" key="3">
    <source>
        <dbReference type="EMBL" id="GMH65556.1"/>
    </source>
</evidence>
<keyword evidence="2" id="KW-0472">Membrane</keyword>
<accession>A0A9W7A472</accession>
<organism evidence="3 4">
    <name type="scientific">Triparma strigata</name>
    <dbReference type="NCBI Taxonomy" id="1606541"/>
    <lineage>
        <taxon>Eukaryota</taxon>
        <taxon>Sar</taxon>
        <taxon>Stramenopiles</taxon>
        <taxon>Ochrophyta</taxon>
        <taxon>Bolidophyceae</taxon>
        <taxon>Parmales</taxon>
        <taxon>Triparmaceae</taxon>
        <taxon>Triparma</taxon>
    </lineage>
</organism>
<feature type="region of interest" description="Disordered" evidence="1">
    <location>
        <begin position="360"/>
        <end position="395"/>
    </location>
</feature>
<evidence type="ECO:0000313" key="4">
    <source>
        <dbReference type="Proteomes" id="UP001165085"/>
    </source>
</evidence>
<feature type="region of interest" description="Disordered" evidence="1">
    <location>
        <begin position="1"/>
        <end position="48"/>
    </location>
</feature>
<keyword evidence="2" id="KW-0812">Transmembrane</keyword>
<dbReference type="OrthoDB" id="198338at2759"/>
<dbReference type="EMBL" id="BRXY01000102">
    <property type="protein sequence ID" value="GMH65556.1"/>
    <property type="molecule type" value="Genomic_DNA"/>
</dbReference>
<keyword evidence="2" id="KW-1133">Transmembrane helix</keyword>
<feature type="compositionally biased region" description="Basic residues" evidence="1">
    <location>
        <begin position="1"/>
        <end position="19"/>
    </location>
</feature>
<feature type="transmembrane region" description="Helical" evidence="2">
    <location>
        <begin position="140"/>
        <end position="158"/>
    </location>
</feature>